<dbReference type="InterPro" id="IPR018060">
    <property type="entry name" value="HTH_AraC"/>
</dbReference>
<dbReference type="SMART" id="SM00342">
    <property type="entry name" value="HTH_ARAC"/>
    <property type="match status" value="1"/>
</dbReference>
<dbReference type="PANTHER" id="PTHR43280">
    <property type="entry name" value="ARAC-FAMILY TRANSCRIPTIONAL REGULATOR"/>
    <property type="match status" value="1"/>
</dbReference>
<dbReference type="AlphaFoldDB" id="A0A927GSS2"/>
<keyword evidence="4" id="KW-0812">Transmembrane</keyword>
<evidence type="ECO:0000313" key="8">
    <source>
        <dbReference type="Proteomes" id="UP000621560"/>
    </source>
</evidence>
<dbReference type="RefSeq" id="WP_190918658.1">
    <property type="nucleotide sequence ID" value="NZ_JACXIZ010000022.1"/>
</dbReference>
<keyword evidence="4" id="KW-0472">Membrane</keyword>
<evidence type="ECO:0000259" key="6">
    <source>
        <dbReference type="PROSITE" id="PS50819"/>
    </source>
</evidence>
<dbReference type="InterPro" id="IPR009057">
    <property type="entry name" value="Homeodomain-like_sf"/>
</dbReference>
<dbReference type="Gene3D" id="1.10.10.60">
    <property type="entry name" value="Homeodomain-like"/>
    <property type="match status" value="1"/>
</dbReference>
<feature type="transmembrane region" description="Helical" evidence="4">
    <location>
        <begin position="307"/>
        <end position="332"/>
    </location>
</feature>
<name>A0A927GSS2_9BACL</name>
<evidence type="ECO:0000256" key="2">
    <source>
        <dbReference type="ARBA" id="ARBA00023125"/>
    </source>
</evidence>
<evidence type="ECO:0000256" key="1">
    <source>
        <dbReference type="ARBA" id="ARBA00023015"/>
    </source>
</evidence>
<keyword evidence="3" id="KW-0804">Transcription</keyword>
<dbReference type="PROSITE" id="PS00041">
    <property type="entry name" value="HTH_ARAC_FAMILY_1"/>
    <property type="match status" value="1"/>
</dbReference>
<dbReference type="GO" id="GO:0004519">
    <property type="term" value="F:endonuclease activity"/>
    <property type="evidence" value="ECO:0007669"/>
    <property type="project" value="InterPro"/>
</dbReference>
<dbReference type="InterPro" id="IPR018062">
    <property type="entry name" value="HTH_AraC-typ_CS"/>
</dbReference>
<keyword evidence="4" id="KW-1133">Transmembrane helix</keyword>
<keyword evidence="1" id="KW-0805">Transcription regulation</keyword>
<evidence type="ECO:0000256" key="4">
    <source>
        <dbReference type="SAM" id="Phobius"/>
    </source>
</evidence>
<keyword evidence="2" id="KW-0238">DNA-binding</keyword>
<dbReference type="InterPro" id="IPR004042">
    <property type="entry name" value="Intein_endonuc_central"/>
</dbReference>
<comment type="caution">
    <text evidence="7">The sequence shown here is derived from an EMBL/GenBank/DDBJ whole genome shotgun (WGS) entry which is preliminary data.</text>
</comment>
<keyword evidence="8" id="KW-1185">Reference proteome</keyword>
<evidence type="ECO:0000259" key="5">
    <source>
        <dbReference type="PROSITE" id="PS01124"/>
    </source>
</evidence>
<dbReference type="EMBL" id="JACXIZ010000022">
    <property type="protein sequence ID" value="MBD2846330.1"/>
    <property type="molecule type" value="Genomic_DNA"/>
</dbReference>
<dbReference type="PANTHER" id="PTHR43280:SF10">
    <property type="entry name" value="REGULATORY PROTEIN POCR"/>
    <property type="match status" value="1"/>
</dbReference>
<accession>A0A927GSS2</accession>
<evidence type="ECO:0000313" key="7">
    <source>
        <dbReference type="EMBL" id="MBD2846330.1"/>
    </source>
</evidence>
<dbReference type="Proteomes" id="UP000621560">
    <property type="component" value="Unassembled WGS sequence"/>
</dbReference>
<feature type="domain" description="HTH araC/xylS-type" evidence="5">
    <location>
        <begin position="651"/>
        <end position="750"/>
    </location>
</feature>
<gene>
    <name evidence="7" type="ORF">IDH44_14090</name>
</gene>
<evidence type="ECO:0000256" key="3">
    <source>
        <dbReference type="ARBA" id="ARBA00023163"/>
    </source>
</evidence>
<feature type="domain" description="DOD-type homing endonuclease" evidence="6">
    <location>
        <begin position="505"/>
        <end position="581"/>
    </location>
</feature>
<sequence>MPAFIGRRKRGAILSYFKLFLSFVAIVMAANIALSVAMYKSAERHSVRLVQTSTAEALGQISYSTNFMFEAAKMTLIQLYANPSVLKLMNQADLSELEMASLLNQVGSVHLNLPFLNSIYIYNRRAGHMYFDGKAYAADDFPDRDIVRRLREGGIANLRPIARAIPAPEGYASSSPSLEQTDAVYSFVFYDSSSSPIANAIVLNVSQQWLQHTIESMDPRVSGNTLVVDSAGQIVVGNAEYGYLSGARADERIAPILAAEAPAGHFIRTTEGRKELVTYVSSPLPDWKYIRFTPYAAIAGTFKQLVVWTWVIFGIVTVLSVLAALYISRFVYGLFNRKIRELETRHDREKNSDFSKKQQFLRLLASRELEEEVLRQRLARYQIAFRLELGFMTVVFKIDRYAAYCRQYTQADRELLAYGIMNVSSELAAPYAVHEAVDLGNGYLALLLNLDVQDSEAVAIRLERLAADIQDKVASYLGQSLSAALGEGVEELTDIPSSIARCFEALEYTLYEGPRALLHVSRIEAIKKKEYDLPEEAVKALIAALFEGDGEAMRRQCGVLVESTRGHAAASVQTMVLRLAMALKEGLQPYRALADEMNYGPFLELAGRIAELETLEELSERLHMLMARLLDVARRSQQAMQKYERYSEILQEVRAYVEADYANPNLSPDLIAQRFELSAKYLRTLYLKASGESLGESITRYRLERAKALLEGDGLTVQEAAERSGFVNVNYFYTLFKKYNGITPNEFRNRSVMKSR</sequence>
<organism evidence="7 8">
    <name type="scientific">Paenibacillus sabuli</name>
    <dbReference type="NCBI Taxonomy" id="2772509"/>
    <lineage>
        <taxon>Bacteria</taxon>
        <taxon>Bacillati</taxon>
        <taxon>Bacillota</taxon>
        <taxon>Bacilli</taxon>
        <taxon>Bacillales</taxon>
        <taxon>Paenibacillaceae</taxon>
        <taxon>Paenibacillus</taxon>
    </lineage>
</organism>
<feature type="transmembrane region" description="Helical" evidence="4">
    <location>
        <begin position="20"/>
        <end position="39"/>
    </location>
</feature>
<dbReference type="PROSITE" id="PS50819">
    <property type="entry name" value="INTEIN_ENDONUCLEASE"/>
    <property type="match status" value="1"/>
</dbReference>
<reference evidence="7" key="1">
    <citation type="submission" date="2020-09" db="EMBL/GenBank/DDBJ databases">
        <title>A novel bacterium of genus Paenibacillus, isolated from South China Sea.</title>
        <authorList>
            <person name="Huang H."/>
            <person name="Mo K."/>
            <person name="Hu Y."/>
        </authorList>
    </citation>
    <scope>NUCLEOTIDE SEQUENCE</scope>
    <source>
        <strain evidence="7">IB182496</strain>
    </source>
</reference>
<proteinExistence type="predicted"/>
<dbReference type="PROSITE" id="PS01124">
    <property type="entry name" value="HTH_ARAC_FAMILY_2"/>
    <property type="match status" value="1"/>
</dbReference>
<dbReference type="GO" id="GO:0003700">
    <property type="term" value="F:DNA-binding transcription factor activity"/>
    <property type="evidence" value="ECO:0007669"/>
    <property type="project" value="InterPro"/>
</dbReference>
<dbReference type="Pfam" id="PF12833">
    <property type="entry name" value="HTH_18"/>
    <property type="match status" value="1"/>
</dbReference>
<protein>
    <submittedName>
        <fullName evidence="7">Helix-turn-helix domain-containing protein</fullName>
    </submittedName>
</protein>
<dbReference type="GO" id="GO:0043565">
    <property type="term" value="F:sequence-specific DNA binding"/>
    <property type="evidence" value="ECO:0007669"/>
    <property type="project" value="InterPro"/>
</dbReference>
<dbReference type="SUPFAM" id="SSF46689">
    <property type="entry name" value="Homeodomain-like"/>
    <property type="match status" value="1"/>
</dbReference>